<dbReference type="Pfam" id="PF21534">
    <property type="entry name" value="Rost"/>
    <property type="match status" value="1"/>
</dbReference>
<feature type="transmembrane region" description="Helical" evidence="1">
    <location>
        <begin position="110"/>
        <end position="133"/>
    </location>
</feature>
<dbReference type="OrthoDB" id="419711at2759"/>
<feature type="transmembrane region" description="Helical" evidence="1">
    <location>
        <begin position="212"/>
        <end position="231"/>
    </location>
</feature>
<dbReference type="Proteomes" id="UP000828390">
    <property type="component" value="Unassembled WGS sequence"/>
</dbReference>
<sequence length="307" mass="35960">MMIKISLRLVRATQEGMALLHQFLRTYTRYAFYSFRDRKGRQSENSKPVHLDGPKHSLMYSNVEDFVLSQWSDNPLPYAIYRTCAAAFFFLMTFYAALFGPVGGKFMIMLTYWSFNILVVSQIVRAVNCWHYIDLKKRGEDVHERLRNKRRIKVQWLLHNLASDSAPLVSVLFWTIAYDGSGLTVINCTVHGLNAMFVLLDILISRTPVRMLHLYQCSCLGILYTLFSYVYHLCGGTNHKDEPYIYKPLDYANNFRMAISTALMSIFLVAPLIHCWIFFLYRFRLFIHRYLRAVEKRSDHPAKEKAM</sequence>
<keyword evidence="3" id="KW-1185">Reference proteome</keyword>
<organism evidence="2 3">
    <name type="scientific">Dreissena polymorpha</name>
    <name type="common">Zebra mussel</name>
    <name type="synonym">Mytilus polymorpha</name>
    <dbReference type="NCBI Taxonomy" id="45954"/>
    <lineage>
        <taxon>Eukaryota</taxon>
        <taxon>Metazoa</taxon>
        <taxon>Spiralia</taxon>
        <taxon>Lophotrochozoa</taxon>
        <taxon>Mollusca</taxon>
        <taxon>Bivalvia</taxon>
        <taxon>Autobranchia</taxon>
        <taxon>Heteroconchia</taxon>
        <taxon>Euheterodonta</taxon>
        <taxon>Imparidentia</taxon>
        <taxon>Neoheterodontei</taxon>
        <taxon>Myida</taxon>
        <taxon>Dreissenoidea</taxon>
        <taxon>Dreissenidae</taxon>
        <taxon>Dreissena</taxon>
    </lineage>
</organism>
<keyword evidence="1" id="KW-1133">Transmembrane helix</keyword>
<feature type="transmembrane region" description="Helical" evidence="1">
    <location>
        <begin position="79"/>
        <end position="98"/>
    </location>
</feature>
<feature type="transmembrane region" description="Helical" evidence="1">
    <location>
        <begin position="257"/>
        <end position="281"/>
    </location>
</feature>
<reference evidence="2" key="1">
    <citation type="journal article" date="2019" name="bioRxiv">
        <title>The Genome of the Zebra Mussel, Dreissena polymorpha: A Resource for Invasive Species Research.</title>
        <authorList>
            <person name="McCartney M.A."/>
            <person name="Auch B."/>
            <person name="Kono T."/>
            <person name="Mallez S."/>
            <person name="Zhang Y."/>
            <person name="Obille A."/>
            <person name="Becker A."/>
            <person name="Abrahante J.E."/>
            <person name="Garbe J."/>
            <person name="Badalamenti J.P."/>
            <person name="Herman A."/>
            <person name="Mangelson H."/>
            <person name="Liachko I."/>
            <person name="Sullivan S."/>
            <person name="Sone E.D."/>
            <person name="Koren S."/>
            <person name="Silverstein K.A.T."/>
            <person name="Beckman K.B."/>
            <person name="Gohl D.M."/>
        </authorList>
    </citation>
    <scope>NUCLEOTIDE SEQUENCE</scope>
    <source>
        <strain evidence="2">Duluth1</strain>
        <tissue evidence="2">Whole animal</tissue>
    </source>
</reference>
<accession>A0A9D4KD19</accession>
<keyword evidence="1" id="KW-0472">Membrane</keyword>
<dbReference type="PANTHER" id="PTHR12242:SF1">
    <property type="entry name" value="MYND-TYPE DOMAIN-CONTAINING PROTEIN"/>
    <property type="match status" value="1"/>
</dbReference>
<dbReference type="AlphaFoldDB" id="A0A9D4KD19"/>
<evidence type="ECO:0000313" key="3">
    <source>
        <dbReference type="Proteomes" id="UP000828390"/>
    </source>
</evidence>
<evidence type="ECO:0008006" key="4">
    <source>
        <dbReference type="Google" id="ProtNLM"/>
    </source>
</evidence>
<keyword evidence="1" id="KW-0812">Transmembrane</keyword>
<dbReference type="PANTHER" id="PTHR12242">
    <property type="entry name" value="OS02G0130600 PROTEIN-RELATED"/>
    <property type="match status" value="1"/>
</dbReference>
<protein>
    <recommendedName>
        <fullName evidence="4">Protein rolling stone-like</fullName>
    </recommendedName>
</protein>
<feature type="transmembrane region" description="Helical" evidence="1">
    <location>
        <begin position="154"/>
        <end position="176"/>
    </location>
</feature>
<dbReference type="EMBL" id="JAIWYP010000004">
    <property type="protein sequence ID" value="KAH3837607.1"/>
    <property type="molecule type" value="Genomic_DNA"/>
</dbReference>
<dbReference type="GO" id="GO:0016020">
    <property type="term" value="C:membrane"/>
    <property type="evidence" value="ECO:0007669"/>
    <property type="project" value="TreeGrafter"/>
</dbReference>
<feature type="transmembrane region" description="Helical" evidence="1">
    <location>
        <begin position="182"/>
        <end position="200"/>
    </location>
</feature>
<name>A0A9D4KD19_DREPO</name>
<comment type="caution">
    <text evidence="2">The sequence shown here is derived from an EMBL/GenBank/DDBJ whole genome shotgun (WGS) entry which is preliminary data.</text>
</comment>
<dbReference type="InterPro" id="IPR049352">
    <property type="entry name" value="Rost"/>
</dbReference>
<reference evidence="2" key="2">
    <citation type="submission" date="2020-11" db="EMBL/GenBank/DDBJ databases">
        <authorList>
            <person name="McCartney M.A."/>
            <person name="Auch B."/>
            <person name="Kono T."/>
            <person name="Mallez S."/>
            <person name="Becker A."/>
            <person name="Gohl D.M."/>
            <person name="Silverstein K.A.T."/>
            <person name="Koren S."/>
            <person name="Bechman K.B."/>
            <person name="Herman A."/>
            <person name="Abrahante J.E."/>
            <person name="Garbe J."/>
        </authorList>
    </citation>
    <scope>NUCLEOTIDE SEQUENCE</scope>
    <source>
        <strain evidence="2">Duluth1</strain>
        <tissue evidence="2">Whole animal</tissue>
    </source>
</reference>
<evidence type="ECO:0000313" key="2">
    <source>
        <dbReference type="EMBL" id="KAH3837607.1"/>
    </source>
</evidence>
<gene>
    <name evidence="2" type="ORF">DPMN_111004</name>
</gene>
<proteinExistence type="predicted"/>
<evidence type="ECO:0000256" key="1">
    <source>
        <dbReference type="SAM" id="Phobius"/>
    </source>
</evidence>